<reference evidence="12 13" key="1">
    <citation type="submission" date="2018-11" db="EMBL/GenBank/DDBJ databases">
        <authorList>
            <person name="Ye M.-Q."/>
            <person name="Du Z.-J."/>
        </authorList>
    </citation>
    <scope>NUCLEOTIDE SEQUENCE [LARGE SCALE GENOMIC DNA]</scope>
    <source>
        <strain evidence="12 13">U0105</strain>
    </source>
</reference>
<dbReference type="OrthoDB" id="6624834at2"/>
<dbReference type="Pfam" id="PF04612">
    <property type="entry name" value="T2SSM"/>
    <property type="match status" value="1"/>
</dbReference>
<dbReference type="RefSeq" id="WP_124028045.1">
    <property type="nucleotide sequence ID" value="NZ_JBHRSN010000006.1"/>
</dbReference>
<keyword evidence="3 10" id="KW-0813">Transport</keyword>
<dbReference type="SUPFAM" id="SSF103054">
    <property type="entry name" value="General secretion pathway protein M, EpsM"/>
    <property type="match status" value="1"/>
</dbReference>
<keyword evidence="7 10" id="KW-0653">Protein transport</keyword>
<evidence type="ECO:0000313" key="13">
    <source>
        <dbReference type="Proteomes" id="UP000275281"/>
    </source>
</evidence>
<evidence type="ECO:0000256" key="5">
    <source>
        <dbReference type="ARBA" id="ARBA00022519"/>
    </source>
</evidence>
<comment type="similarity">
    <text evidence="2 10">Belongs to the GSP M family.</text>
</comment>
<evidence type="ECO:0000256" key="9">
    <source>
        <dbReference type="ARBA" id="ARBA00023136"/>
    </source>
</evidence>
<sequence length="159" mass="17789">MNELKARFIALSEREQKLVVASGVAVVIALFYFIVWQPLNNAIETEQTKLKSQQSLLNWVTSRSQRAQLLRASSATSGGFNGSLPQAVNTTTNRHNIAISRMQPQGDDLQVWIDEAAFNDLLSWLQSLERMGVQIKQVDITDAEKSGHIQVRRLQLGKA</sequence>
<dbReference type="Gene3D" id="3.30.1360.100">
    <property type="entry name" value="General secretion pathway protein M, EpsM"/>
    <property type="match status" value="1"/>
</dbReference>
<keyword evidence="4 10" id="KW-1003">Cell membrane</keyword>
<dbReference type="AlphaFoldDB" id="A0A3N5ZAU3"/>
<evidence type="ECO:0000313" key="12">
    <source>
        <dbReference type="EMBL" id="RPJ66688.1"/>
    </source>
</evidence>
<dbReference type="InterPro" id="IPR007690">
    <property type="entry name" value="T2SS_GspM"/>
</dbReference>
<dbReference type="GO" id="GO:0005886">
    <property type="term" value="C:plasma membrane"/>
    <property type="evidence" value="ECO:0007669"/>
    <property type="project" value="UniProtKB-SubCell"/>
</dbReference>
<proteinExistence type="inferred from homology"/>
<keyword evidence="6 11" id="KW-0812">Transmembrane</keyword>
<evidence type="ECO:0000256" key="4">
    <source>
        <dbReference type="ARBA" id="ARBA00022475"/>
    </source>
</evidence>
<keyword evidence="9 10" id="KW-0472">Membrane</keyword>
<evidence type="ECO:0000256" key="6">
    <source>
        <dbReference type="ARBA" id="ARBA00022692"/>
    </source>
</evidence>
<name>A0A3N5ZAU3_9ALTE</name>
<keyword evidence="5 10" id="KW-0997">Cell inner membrane</keyword>
<comment type="function">
    <text evidence="10">Inner membrane component of the type II secretion system required for the energy-dependent secretion of extracellular factors such as proteases and toxins from the periplasm.</text>
</comment>
<dbReference type="GO" id="GO:0015627">
    <property type="term" value="C:type II protein secretion system complex"/>
    <property type="evidence" value="ECO:0007669"/>
    <property type="project" value="InterPro"/>
</dbReference>
<keyword evidence="8 11" id="KW-1133">Transmembrane helix</keyword>
<accession>A0A3N5ZAU3</accession>
<dbReference type="EMBL" id="RPOK01000003">
    <property type="protein sequence ID" value="RPJ66688.1"/>
    <property type="molecule type" value="Genomic_DNA"/>
</dbReference>
<keyword evidence="13" id="KW-1185">Reference proteome</keyword>
<evidence type="ECO:0000256" key="7">
    <source>
        <dbReference type="ARBA" id="ARBA00022927"/>
    </source>
</evidence>
<dbReference type="Proteomes" id="UP000275281">
    <property type="component" value="Unassembled WGS sequence"/>
</dbReference>
<evidence type="ECO:0000256" key="11">
    <source>
        <dbReference type="SAM" id="Phobius"/>
    </source>
</evidence>
<evidence type="ECO:0000256" key="2">
    <source>
        <dbReference type="ARBA" id="ARBA00010637"/>
    </source>
</evidence>
<evidence type="ECO:0000256" key="3">
    <source>
        <dbReference type="ARBA" id="ARBA00022448"/>
    </source>
</evidence>
<comment type="subcellular location">
    <subcellularLocation>
        <location evidence="1">Cell inner membrane</location>
        <topology evidence="1">Single-pass membrane protein</topology>
    </subcellularLocation>
</comment>
<dbReference type="InterPro" id="IPR023229">
    <property type="entry name" value="T2SS_M_periplasmic_sf"/>
</dbReference>
<evidence type="ECO:0000256" key="10">
    <source>
        <dbReference type="PIRNR" id="PIRNR006291"/>
    </source>
</evidence>
<organism evidence="12 13">
    <name type="scientific">Alteromonas sediminis</name>
    <dbReference type="NCBI Taxonomy" id="2259342"/>
    <lineage>
        <taxon>Bacteria</taxon>
        <taxon>Pseudomonadati</taxon>
        <taxon>Pseudomonadota</taxon>
        <taxon>Gammaproteobacteria</taxon>
        <taxon>Alteromonadales</taxon>
        <taxon>Alteromonadaceae</taxon>
        <taxon>Alteromonas/Salinimonas group</taxon>
        <taxon>Alteromonas</taxon>
    </lineage>
</organism>
<evidence type="ECO:0000256" key="1">
    <source>
        <dbReference type="ARBA" id="ARBA00004377"/>
    </source>
</evidence>
<dbReference type="PIRSF" id="PIRSF006291">
    <property type="entry name" value="GspM"/>
    <property type="match status" value="1"/>
</dbReference>
<evidence type="ECO:0000256" key="8">
    <source>
        <dbReference type="ARBA" id="ARBA00022989"/>
    </source>
</evidence>
<feature type="transmembrane region" description="Helical" evidence="11">
    <location>
        <begin position="18"/>
        <end position="39"/>
    </location>
</feature>
<dbReference type="GO" id="GO:0015628">
    <property type="term" value="P:protein secretion by the type II secretion system"/>
    <property type="evidence" value="ECO:0007669"/>
    <property type="project" value="InterPro"/>
</dbReference>
<comment type="caution">
    <text evidence="12">The sequence shown here is derived from an EMBL/GenBank/DDBJ whole genome shotgun (WGS) entry which is preliminary data.</text>
</comment>
<gene>
    <name evidence="12" type="ORF">DRW07_11465</name>
</gene>
<protein>
    <recommendedName>
        <fullName evidence="10">Type II secretion system protein M</fullName>
        <shortName evidence="10">T2SS protein M</shortName>
    </recommendedName>
    <alternativeName>
        <fullName evidence="10">General secretion pathway protein M</fullName>
    </alternativeName>
</protein>